<evidence type="ECO:0000256" key="5">
    <source>
        <dbReference type="ARBA" id="ARBA00023136"/>
    </source>
</evidence>
<dbReference type="AlphaFoldDB" id="A0A0D1Z1Z3"/>
<feature type="transmembrane region" description="Helical" evidence="7">
    <location>
        <begin position="395"/>
        <end position="413"/>
    </location>
</feature>
<dbReference type="InterPro" id="IPR010573">
    <property type="entry name" value="MFS_Str1/Tri12-like"/>
</dbReference>
<evidence type="ECO:0000256" key="3">
    <source>
        <dbReference type="ARBA" id="ARBA00022692"/>
    </source>
</evidence>
<reference evidence="9 10" key="1">
    <citation type="submission" date="2015-01" db="EMBL/GenBank/DDBJ databases">
        <title>The Genome Sequence of Exophiala spinifera CBS89968.</title>
        <authorList>
            <consortium name="The Broad Institute Genomics Platform"/>
            <person name="Cuomo C."/>
            <person name="de Hoog S."/>
            <person name="Gorbushina A."/>
            <person name="Stielow B."/>
            <person name="Teixiera M."/>
            <person name="Abouelleil A."/>
            <person name="Chapman S.B."/>
            <person name="Priest M."/>
            <person name="Young S.K."/>
            <person name="Wortman J."/>
            <person name="Nusbaum C."/>
            <person name="Birren B."/>
        </authorList>
    </citation>
    <scope>NUCLEOTIDE SEQUENCE [LARGE SCALE GENOMIC DNA]</scope>
    <source>
        <strain evidence="9 10">CBS 89968</strain>
    </source>
</reference>
<dbReference type="Gene3D" id="1.20.1250.20">
    <property type="entry name" value="MFS general substrate transporter like domains"/>
    <property type="match status" value="2"/>
</dbReference>
<dbReference type="InterPro" id="IPR020846">
    <property type="entry name" value="MFS_dom"/>
</dbReference>
<keyword evidence="5 7" id="KW-0472">Membrane</keyword>
<sequence>MGSYNADHDEIETRPQREDGGPSAHKIGEEVLDARIHDDHGDAHKAALEDADADGHVAASTWAAVFFLGFTFIPALSFTLNSFVPVASVVALQLQDNLHNLNWISGGFSLGGSVAFAIAGQLSDYLGRKDIILGGQTFLLVGHLVGATAQTLDQVIAAMVLLGLGTGATFVTYAGISEILPHKWRAFGLATTEVFLMALGTFGPLTGRGLTQNVTWRWLFILGDITAVIAMAGTLIFYHPPSQVFQDRTKLQVLGELDYFGLFLYTAGVTLFLLGIGWATQPYAWTSAAVLAPLLIGIVLFLAAFAWSFSGRPGRPLLPLRLFKQWRAYTIIAIIGFTSGLAHIALVTFVPQQIAYVFTSDPILAGWYNVPVGFGACIGGVLLGPLIPRIKHVPLQFLAANAIQAVSCGLLAIVTPRRIAGGIVIQAISNLPFTWIIVLSYTSVGLHVPQRELGLAYGLLGAIRYLGGAVSSTIFNTILSAKVGHYLPTRVASAVVPLGYPVKDIEKLIQALSSHVPARLAAFPPDVVAAAADAMRWGYSDAFNWIWYAAIPFFVVACSISPFVLDPSPYFTNHTAVASTDESIVSRLTRNRRKAERSLDIEKEVRVEQRE</sequence>
<gene>
    <name evidence="9" type="ORF">PV08_02266</name>
</gene>
<evidence type="ECO:0000256" key="2">
    <source>
        <dbReference type="ARBA" id="ARBA00022448"/>
    </source>
</evidence>
<feature type="transmembrane region" description="Helical" evidence="7">
    <location>
        <begin position="100"/>
        <end position="119"/>
    </location>
</feature>
<evidence type="ECO:0000313" key="9">
    <source>
        <dbReference type="EMBL" id="KIW21686.1"/>
    </source>
</evidence>
<dbReference type="SUPFAM" id="SSF103473">
    <property type="entry name" value="MFS general substrate transporter"/>
    <property type="match status" value="2"/>
</dbReference>
<feature type="transmembrane region" description="Helical" evidence="7">
    <location>
        <begin position="186"/>
        <end position="206"/>
    </location>
</feature>
<dbReference type="VEuPathDB" id="FungiDB:PV08_02266"/>
<feature type="transmembrane region" description="Helical" evidence="7">
    <location>
        <begin position="328"/>
        <end position="350"/>
    </location>
</feature>
<keyword evidence="3 7" id="KW-0812">Transmembrane</keyword>
<evidence type="ECO:0000259" key="8">
    <source>
        <dbReference type="PROSITE" id="PS50850"/>
    </source>
</evidence>
<dbReference type="OrthoDB" id="2587356at2759"/>
<dbReference type="PROSITE" id="PS50850">
    <property type="entry name" value="MFS"/>
    <property type="match status" value="1"/>
</dbReference>
<feature type="transmembrane region" description="Helical" evidence="7">
    <location>
        <begin position="218"/>
        <end position="238"/>
    </location>
</feature>
<feature type="transmembrane region" description="Helical" evidence="7">
    <location>
        <begin position="285"/>
        <end position="307"/>
    </location>
</feature>
<feature type="transmembrane region" description="Helical" evidence="7">
    <location>
        <begin position="62"/>
        <end position="80"/>
    </location>
</feature>
<evidence type="ECO:0000313" key="10">
    <source>
        <dbReference type="Proteomes" id="UP000053328"/>
    </source>
</evidence>
<keyword evidence="4 7" id="KW-1133">Transmembrane helix</keyword>
<dbReference type="RefSeq" id="XP_016241902.1">
    <property type="nucleotide sequence ID" value="XM_016376626.1"/>
</dbReference>
<feature type="domain" description="Major facilitator superfamily (MFS) profile" evidence="8">
    <location>
        <begin position="63"/>
        <end position="569"/>
    </location>
</feature>
<feature type="transmembrane region" description="Helical" evidence="7">
    <location>
        <begin position="454"/>
        <end position="479"/>
    </location>
</feature>
<dbReference type="GeneID" id="27329349"/>
<feature type="transmembrane region" description="Helical" evidence="7">
    <location>
        <begin position="545"/>
        <end position="565"/>
    </location>
</feature>
<dbReference type="PANTHER" id="PTHR23501">
    <property type="entry name" value="MAJOR FACILITATOR SUPERFAMILY"/>
    <property type="match status" value="1"/>
</dbReference>
<keyword evidence="10" id="KW-1185">Reference proteome</keyword>
<dbReference type="InterPro" id="IPR036259">
    <property type="entry name" value="MFS_trans_sf"/>
</dbReference>
<feature type="transmembrane region" description="Helical" evidence="7">
    <location>
        <begin position="155"/>
        <end position="174"/>
    </location>
</feature>
<dbReference type="Pfam" id="PF06609">
    <property type="entry name" value="TRI12"/>
    <property type="match status" value="1"/>
</dbReference>
<dbReference type="GO" id="GO:0005886">
    <property type="term" value="C:plasma membrane"/>
    <property type="evidence" value="ECO:0007669"/>
    <property type="project" value="TreeGrafter"/>
</dbReference>
<dbReference type="Proteomes" id="UP000053328">
    <property type="component" value="Unassembled WGS sequence"/>
</dbReference>
<evidence type="ECO:0000256" key="4">
    <source>
        <dbReference type="ARBA" id="ARBA00022989"/>
    </source>
</evidence>
<dbReference type="GO" id="GO:0022857">
    <property type="term" value="F:transmembrane transporter activity"/>
    <property type="evidence" value="ECO:0007669"/>
    <property type="project" value="InterPro"/>
</dbReference>
<organism evidence="9 10">
    <name type="scientific">Exophiala spinifera</name>
    <dbReference type="NCBI Taxonomy" id="91928"/>
    <lineage>
        <taxon>Eukaryota</taxon>
        <taxon>Fungi</taxon>
        <taxon>Dikarya</taxon>
        <taxon>Ascomycota</taxon>
        <taxon>Pezizomycotina</taxon>
        <taxon>Eurotiomycetes</taxon>
        <taxon>Chaetothyriomycetidae</taxon>
        <taxon>Chaetothyriales</taxon>
        <taxon>Herpotrichiellaceae</taxon>
        <taxon>Exophiala</taxon>
    </lineage>
</organism>
<feature type="transmembrane region" description="Helical" evidence="7">
    <location>
        <begin position="419"/>
        <end position="442"/>
    </location>
</feature>
<protein>
    <recommendedName>
        <fullName evidence="8">Major facilitator superfamily (MFS) profile domain-containing protein</fullName>
    </recommendedName>
</protein>
<evidence type="ECO:0000256" key="1">
    <source>
        <dbReference type="ARBA" id="ARBA00004141"/>
    </source>
</evidence>
<dbReference type="InterPro" id="IPR005829">
    <property type="entry name" value="Sugar_transporter_CS"/>
</dbReference>
<feature type="region of interest" description="Disordered" evidence="6">
    <location>
        <begin position="1"/>
        <end position="25"/>
    </location>
</feature>
<dbReference type="EMBL" id="KN847492">
    <property type="protein sequence ID" value="KIW21686.1"/>
    <property type="molecule type" value="Genomic_DNA"/>
</dbReference>
<dbReference type="HOGENOM" id="CLU_000960_25_2_1"/>
<keyword evidence="2" id="KW-0813">Transport</keyword>
<proteinExistence type="predicted"/>
<feature type="transmembrane region" description="Helical" evidence="7">
    <location>
        <begin position="370"/>
        <end position="388"/>
    </location>
</feature>
<evidence type="ECO:0000256" key="7">
    <source>
        <dbReference type="SAM" id="Phobius"/>
    </source>
</evidence>
<comment type="subcellular location">
    <subcellularLocation>
        <location evidence="1">Membrane</location>
        <topology evidence="1">Multi-pass membrane protein</topology>
    </subcellularLocation>
</comment>
<feature type="transmembrane region" description="Helical" evidence="7">
    <location>
        <begin position="259"/>
        <end position="279"/>
    </location>
</feature>
<accession>A0A0D1Z1Z3</accession>
<name>A0A0D1Z1Z3_9EURO</name>
<dbReference type="STRING" id="91928.A0A0D1Z1Z3"/>
<evidence type="ECO:0000256" key="6">
    <source>
        <dbReference type="SAM" id="MobiDB-lite"/>
    </source>
</evidence>
<dbReference type="PROSITE" id="PS00216">
    <property type="entry name" value="SUGAR_TRANSPORT_1"/>
    <property type="match status" value="1"/>
</dbReference>
<dbReference type="PANTHER" id="PTHR23501:SF109">
    <property type="entry name" value="MAJOR FACILITATOR SUPERFAMILY (MFS) PROFILE DOMAIN-CONTAINING PROTEIN-RELATED"/>
    <property type="match status" value="1"/>
</dbReference>